<evidence type="ECO:0000256" key="1">
    <source>
        <dbReference type="SAM" id="MobiDB-lite"/>
    </source>
</evidence>
<protein>
    <submittedName>
        <fullName evidence="2">Uncharacterized protein</fullName>
    </submittedName>
</protein>
<evidence type="ECO:0000313" key="2">
    <source>
        <dbReference type="EMBL" id="OWK12207.1"/>
    </source>
</evidence>
<feature type="compositionally biased region" description="Polar residues" evidence="1">
    <location>
        <begin position="96"/>
        <end position="107"/>
    </location>
</feature>
<gene>
    <name evidence="2" type="ORF">Celaphus_00003877</name>
</gene>
<feature type="compositionally biased region" description="Basic and acidic residues" evidence="1">
    <location>
        <begin position="63"/>
        <end position="72"/>
    </location>
</feature>
<accession>A0A212D1R0</accession>
<dbReference type="Proteomes" id="UP000242450">
    <property type="component" value="Chromosome 9"/>
</dbReference>
<feature type="compositionally biased region" description="Basic and acidic residues" evidence="1">
    <location>
        <begin position="83"/>
        <end position="93"/>
    </location>
</feature>
<feature type="non-terminal residue" evidence="2">
    <location>
        <position position="115"/>
    </location>
</feature>
<feature type="non-terminal residue" evidence="2">
    <location>
        <position position="1"/>
    </location>
</feature>
<evidence type="ECO:0000313" key="3">
    <source>
        <dbReference type="Proteomes" id="UP000242450"/>
    </source>
</evidence>
<proteinExistence type="predicted"/>
<keyword evidence="3" id="KW-1185">Reference proteome</keyword>
<name>A0A212D1R0_CEREH</name>
<dbReference type="EMBL" id="MKHE01000009">
    <property type="protein sequence ID" value="OWK12207.1"/>
    <property type="molecule type" value="Genomic_DNA"/>
</dbReference>
<feature type="region of interest" description="Disordered" evidence="1">
    <location>
        <begin position="48"/>
        <end position="115"/>
    </location>
</feature>
<dbReference type="AlphaFoldDB" id="A0A212D1R0"/>
<dbReference type="OrthoDB" id="1882297at2759"/>
<comment type="caution">
    <text evidence="2">The sequence shown here is derived from an EMBL/GenBank/DDBJ whole genome shotgun (WGS) entry which is preliminary data.</text>
</comment>
<organism evidence="2 3">
    <name type="scientific">Cervus elaphus hippelaphus</name>
    <name type="common">European red deer</name>
    <dbReference type="NCBI Taxonomy" id="46360"/>
    <lineage>
        <taxon>Eukaryota</taxon>
        <taxon>Metazoa</taxon>
        <taxon>Chordata</taxon>
        <taxon>Craniata</taxon>
        <taxon>Vertebrata</taxon>
        <taxon>Euteleostomi</taxon>
        <taxon>Mammalia</taxon>
        <taxon>Eutheria</taxon>
        <taxon>Laurasiatheria</taxon>
        <taxon>Artiodactyla</taxon>
        <taxon>Ruminantia</taxon>
        <taxon>Pecora</taxon>
        <taxon>Cervidae</taxon>
        <taxon>Cervinae</taxon>
        <taxon>Cervus</taxon>
    </lineage>
</organism>
<sequence>GIVIKEILLSHKLAFVCCEGISISGNFYRNKGKAFKVCCSTRPNKTKLPGPPRGWLKVPVSDSHPEGEEKGEGQGPLRKKKWKQDEKNMERKSANMPRSSRTMNSWPELNKLAKL</sequence>
<reference evidence="2 3" key="1">
    <citation type="journal article" date="2018" name="Mol. Genet. Genomics">
        <title>The red deer Cervus elaphus genome CerEla1.0: sequencing, annotating, genes, and chromosomes.</title>
        <authorList>
            <person name="Bana N.A."/>
            <person name="Nyiri A."/>
            <person name="Nagy J."/>
            <person name="Frank K."/>
            <person name="Nagy T."/>
            <person name="Steger V."/>
            <person name="Schiller M."/>
            <person name="Lakatos P."/>
            <person name="Sugar L."/>
            <person name="Horn P."/>
            <person name="Barta E."/>
            <person name="Orosz L."/>
        </authorList>
    </citation>
    <scope>NUCLEOTIDE SEQUENCE [LARGE SCALE GENOMIC DNA]</scope>
    <source>
        <strain evidence="2">Hungarian</strain>
    </source>
</reference>